<reference evidence="16" key="1">
    <citation type="journal article" date="2023" name="Mol. Biol. Evol.">
        <title>Third-Generation Sequencing Reveals the Adaptive Role of the Epigenome in Three Deep-Sea Polychaetes.</title>
        <authorList>
            <person name="Perez M."/>
            <person name="Aroh O."/>
            <person name="Sun Y."/>
            <person name="Lan Y."/>
            <person name="Juniper S.K."/>
            <person name="Young C.R."/>
            <person name="Angers B."/>
            <person name="Qian P.Y."/>
        </authorList>
    </citation>
    <scope>NUCLEOTIDE SEQUENCE</scope>
    <source>
        <strain evidence="16">P08H-3</strain>
    </source>
</reference>
<evidence type="ECO:0000313" key="16">
    <source>
        <dbReference type="EMBL" id="KAK2151436.1"/>
    </source>
</evidence>
<evidence type="ECO:0000256" key="8">
    <source>
        <dbReference type="ARBA" id="ARBA00022737"/>
    </source>
</evidence>
<keyword evidence="8" id="KW-0677">Repeat</keyword>
<dbReference type="PANTHER" id="PTHR24039:SF55">
    <property type="entry name" value="FIBULIN-1"/>
    <property type="match status" value="1"/>
</dbReference>
<feature type="signal peptide" evidence="14">
    <location>
        <begin position="1"/>
        <end position="26"/>
    </location>
</feature>
<dbReference type="InterPro" id="IPR000742">
    <property type="entry name" value="EGF"/>
</dbReference>
<feature type="disulfide bond" evidence="12">
    <location>
        <begin position="202"/>
        <end position="212"/>
    </location>
</feature>
<evidence type="ECO:0000256" key="10">
    <source>
        <dbReference type="ARBA" id="ARBA00023157"/>
    </source>
</evidence>
<keyword evidence="11" id="KW-0325">Glycoprotein</keyword>
<keyword evidence="5" id="KW-0272">Extracellular matrix</keyword>
<organism evidence="16 17">
    <name type="scientific">Paralvinella palmiformis</name>
    <dbReference type="NCBI Taxonomy" id="53620"/>
    <lineage>
        <taxon>Eukaryota</taxon>
        <taxon>Metazoa</taxon>
        <taxon>Spiralia</taxon>
        <taxon>Lophotrochozoa</taxon>
        <taxon>Annelida</taxon>
        <taxon>Polychaeta</taxon>
        <taxon>Sedentaria</taxon>
        <taxon>Canalipalpata</taxon>
        <taxon>Terebellida</taxon>
        <taxon>Terebelliformia</taxon>
        <taxon>Alvinellidae</taxon>
        <taxon>Paralvinella</taxon>
    </lineage>
</organism>
<dbReference type="InterPro" id="IPR000152">
    <property type="entry name" value="EGF-type_Asp/Asn_hydroxyl_site"/>
</dbReference>
<dbReference type="InterPro" id="IPR018097">
    <property type="entry name" value="EGF_Ca-bd_CS"/>
</dbReference>
<feature type="domain" description="EGF-like" evidence="15">
    <location>
        <begin position="649"/>
        <end position="688"/>
    </location>
</feature>
<dbReference type="Proteomes" id="UP001208570">
    <property type="component" value="Unassembled WGS sequence"/>
</dbReference>
<evidence type="ECO:0000256" key="2">
    <source>
        <dbReference type="ARBA" id="ARBA00006127"/>
    </source>
</evidence>
<evidence type="ECO:0000256" key="9">
    <source>
        <dbReference type="ARBA" id="ARBA00022837"/>
    </source>
</evidence>
<comment type="similarity">
    <text evidence="2">Belongs to the fibulin family.</text>
</comment>
<dbReference type="FunFam" id="2.10.25.10:FF:000240">
    <property type="entry name" value="Vitamin K-dependent protein S"/>
    <property type="match status" value="1"/>
</dbReference>
<dbReference type="Pfam" id="PF22914">
    <property type="entry name" value="Fibulin_C"/>
    <property type="match status" value="1"/>
</dbReference>
<dbReference type="SMART" id="SM00181">
    <property type="entry name" value="EGF"/>
    <property type="match status" value="10"/>
</dbReference>
<comment type="subcellular location">
    <subcellularLocation>
        <location evidence="1">Secreted</location>
        <location evidence="1">Extracellular space</location>
        <location evidence="1">Extracellular matrix</location>
    </subcellularLocation>
</comment>
<feature type="domain" description="EGF-like" evidence="15">
    <location>
        <begin position="198"/>
        <end position="237"/>
    </location>
</feature>
<keyword evidence="7 14" id="KW-0732">Signal</keyword>
<evidence type="ECO:0000256" key="14">
    <source>
        <dbReference type="SAM" id="SignalP"/>
    </source>
</evidence>
<dbReference type="EMBL" id="JAODUP010000363">
    <property type="protein sequence ID" value="KAK2151436.1"/>
    <property type="molecule type" value="Genomic_DNA"/>
</dbReference>
<feature type="domain" description="EGF-like" evidence="15">
    <location>
        <begin position="561"/>
        <end position="600"/>
    </location>
</feature>
<feature type="compositionally biased region" description="Low complexity" evidence="13">
    <location>
        <begin position="159"/>
        <end position="180"/>
    </location>
</feature>
<comment type="caution">
    <text evidence="16">The sequence shown here is derived from an EMBL/GenBank/DDBJ whole genome shotgun (WGS) entry which is preliminary data.</text>
</comment>
<evidence type="ECO:0000256" key="7">
    <source>
        <dbReference type="ARBA" id="ARBA00022729"/>
    </source>
</evidence>
<dbReference type="InterPro" id="IPR000020">
    <property type="entry name" value="Anaphylatoxin/fibulin"/>
</dbReference>
<dbReference type="AlphaFoldDB" id="A0AAD9N1D1"/>
<dbReference type="PROSITE" id="PS00010">
    <property type="entry name" value="ASX_HYDROXYL"/>
    <property type="match status" value="5"/>
</dbReference>
<keyword evidence="9" id="KW-0106">Calcium</keyword>
<dbReference type="GO" id="GO:0016504">
    <property type="term" value="F:peptidase activator activity"/>
    <property type="evidence" value="ECO:0007669"/>
    <property type="project" value="InterPro"/>
</dbReference>
<evidence type="ECO:0000256" key="3">
    <source>
        <dbReference type="ARBA" id="ARBA00021554"/>
    </source>
</evidence>
<dbReference type="FunFam" id="2.10.25.10:FF:000008">
    <property type="entry name" value="Signal peptide, CUB domain, EGF-like 2"/>
    <property type="match status" value="1"/>
</dbReference>
<dbReference type="InterPro" id="IPR026823">
    <property type="entry name" value="cEGF"/>
</dbReference>
<dbReference type="PROSITE" id="PS50026">
    <property type="entry name" value="EGF_3"/>
    <property type="match status" value="4"/>
</dbReference>
<protein>
    <recommendedName>
        <fullName evidence="3">Fibulin-1</fullName>
    </recommendedName>
</protein>
<keyword evidence="10 12" id="KW-1015">Disulfide bond</keyword>
<dbReference type="FunFam" id="2.10.25.10:FF:000005">
    <property type="entry name" value="Fibrillin 2"/>
    <property type="match status" value="1"/>
</dbReference>
<dbReference type="SUPFAM" id="SSF57184">
    <property type="entry name" value="Growth factor receptor domain"/>
    <property type="match status" value="4"/>
</dbReference>
<proteinExistence type="inferred from homology"/>
<feature type="chain" id="PRO_5042006906" description="Fibulin-1" evidence="14">
    <location>
        <begin position="27"/>
        <end position="926"/>
    </location>
</feature>
<accession>A0AAD9N1D1</accession>
<evidence type="ECO:0000256" key="11">
    <source>
        <dbReference type="ARBA" id="ARBA00023180"/>
    </source>
</evidence>
<evidence type="ECO:0000256" key="4">
    <source>
        <dbReference type="ARBA" id="ARBA00022525"/>
    </source>
</evidence>
<comment type="caution">
    <text evidence="12">Lacks conserved residue(s) required for the propagation of feature annotation.</text>
</comment>
<dbReference type="PIRSF" id="PIRSF036313">
    <property type="entry name" value="Fibulin-1"/>
    <property type="match status" value="1"/>
</dbReference>
<keyword evidence="6 12" id="KW-0245">EGF-like domain</keyword>
<dbReference type="InterPro" id="IPR017048">
    <property type="entry name" value="Fibulin-1"/>
</dbReference>
<feature type="disulfide bond" evidence="12">
    <location>
        <begin position="653"/>
        <end position="663"/>
    </location>
</feature>
<dbReference type="GO" id="GO:0005576">
    <property type="term" value="C:extracellular region"/>
    <property type="evidence" value="ECO:0007669"/>
    <property type="project" value="InterPro"/>
</dbReference>
<gene>
    <name evidence="16" type="ORF">LSH36_363g02040</name>
</gene>
<keyword evidence="17" id="KW-1185">Reference proteome</keyword>
<dbReference type="InterPro" id="IPR049883">
    <property type="entry name" value="NOTCH1_EGF-like"/>
</dbReference>
<evidence type="ECO:0000256" key="5">
    <source>
        <dbReference type="ARBA" id="ARBA00022530"/>
    </source>
</evidence>
<evidence type="ECO:0000256" key="6">
    <source>
        <dbReference type="ARBA" id="ARBA00022536"/>
    </source>
</evidence>
<dbReference type="Gene3D" id="2.10.25.10">
    <property type="entry name" value="Laminin"/>
    <property type="match status" value="12"/>
</dbReference>
<evidence type="ECO:0000313" key="17">
    <source>
        <dbReference type="Proteomes" id="UP001208570"/>
    </source>
</evidence>
<dbReference type="PROSITE" id="PS01177">
    <property type="entry name" value="ANAPHYLATOXIN_1"/>
    <property type="match status" value="1"/>
</dbReference>
<evidence type="ECO:0000256" key="13">
    <source>
        <dbReference type="SAM" id="MobiDB-lite"/>
    </source>
</evidence>
<dbReference type="SMART" id="SM00179">
    <property type="entry name" value="EGF_CA"/>
    <property type="match status" value="12"/>
</dbReference>
<dbReference type="InterPro" id="IPR009030">
    <property type="entry name" value="Growth_fac_rcpt_cys_sf"/>
</dbReference>
<dbReference type="PANTHER" id="PTHR24039">
    <property type="entry name" value="FIBRILLIN-RELATED"/>
    <property type="match status" value="1"/>
</dbReference>
<dbReference type="Pfam" id="PF12662">
    <property type="entry name" value="cEGF"/>
    <property type="match status" value="3"/>
</dbReference>
<dbReference type="GO" id="GO:0030198">
    <property type="term" value="P:extracellular matrix organization"/>
    <property type="evidence" value="ECO:0007669"/>
    <property type="project" value="InterPro"/>
</dbReference>
<evidence type="ECO:0000256" key="1">
    <source>
        <dbReference type="ARBA" id="ARBA00004498"/>
    </source>
</evidence>
<name>A0AAD9N1D1_9ANNE</name>
<feature type="region of interest" description="Disordered" evidence="13">
    <location>
        <begin position="154"/>
        <end position="181"/>
    </location>
</feature>
<evidence type="ECO:0000259" key="15">
    <source>
        <dbReference type="PROSITE" id="PS50026"/>
    </source>
</evidence>
<dbReference type="PROSITE" id="PS01186">
    <property type="entry name" value="EGF_2"/>
    <property type="match status" value="5"/>
</dbReference>
<dbReference type="InterPro" id="IPR001881">
    <property type="entry name" value="EGF-like_Ca-bd_dom"/>
</dbReference>
<evidence type="ECO:0000256" key="12">
    <source>
        <dbReference type="PROSITE-ProRule" id="PRU00076"/>
    </source>
</evidence>
<feature type="domain" description="EGF-like" evidence="15">
    <location>
        <begin position="605"/>
        <end position="648"/>
    </location>
</feature>
<dbReference type="PROSITE" id="PS01187">
    <property type="entry name" value="EGF_CA"/>
    <property type="match status" value="4"/>
</dbReference>
<dbReference type="SUPFAM" id="SSF57196">
    <property type="entry name" value="EGF/Laminin"/>
    <property type="match status" value="1"/>
</dbReference>
<dbReference type="FunFam" id="2.10.25.10:FF:000014">
    <property type="entry name" value="Latent-transforming growth factor beta-binding protein 3"/>
    <property type="match status" value="2"/>
</dbReference>
<sequence>MNAYNFYYAAFLLAVVLQRQPSGVGADLSSIRDQCCEKGREWYTQNRQRCPPYPSTIRGVPGPEQSNCRALLQICCLHNRRQNQCLIGKNSARERGRCDSLRLQPGKEDAAECCYCCKLGLIARMSHSACDLLADFSPQCNGAFVECCAPGTASGSLNRTSTIPSTSATTTTTTTTARPTQDGFSLHSDGRTCVQNSAGNQCDLANPCQHRCIDTGLSVYCQCFEGYQLNEDGQTCSDIDECIEGSHTCLPTEVCKNTPGSFACEGYADAGQDCPTGFAYNTITRQCDDIDECIINRHSCLPGQTCVNSVGSFTCQDDGDDVDYDADVTGDKIYDDQSDAFGFNCGSGFTYNRLSHRCEDVDECHLGEHKCTKPHQSCRNTIGSYTCMCDTGFAYNPRTFVCEDVNECARGIDACTVGQTCENSVGSYVCRRSISCGTGYTLDRATQRCIDNDECAMGTHNCGPARECNNVQGSFRCVEKRCAPGSRLDYRTGQCTAVICPRGLRADREGNCIDVNECLEQPSVCRRHQKCHNTIGSYVCRNVLSCGPGFELNENGNKCEDVDECLTGTDDCNAPLMQCINRPGTYMCQCPEGYQMNHSRHSCDDINECENYGSNICSLNADCQNTPGSYRCICKEGFESLDEGRSCRDVDECSRPNICQHSCRNTWGSYQCTCNEGYQLAADGRSCQDVDECDVWSQRGGQLCVGLCQNTLGSYRCSCPDGYRMMSDSRTCQDIDECAMRLANCNGPDEICINTRGGHKCQRVTCPKGFVRSSGPNGGRAGGNNNVKCQRQTFVCAQGDVDCLYAPLSYTTNFITFPSRIRVPADLFTMRGPPSRYRRMEFDLKLVAARDPYTGETRASRSFFKLNKLRDNEAVVQLLRQVEGPQDVELQLDMNIYSKEFRENSEEIFFGTAVAKIFVYITKEPW</sequence>
<dbReference type="CDD" id="cd00054">
    <property type="entry name" value="EGF_CA"/>
    <property type="match status" value="4"/>
</dbReference>
<dbReference type="Pfam" id="PF07645">
    <property type="entry name" value="EGF_CA"/>
    <property type="match status" value="7"/>
</dbReference>
<dbReference type="GO" id="GO:0005509">
    <property type="term" value="F:calcium ion binding"/>
    <property type="evidence" value="ECO:0007669"/>
    <property type="project" value="InterPro"/>
</dbReference>
<keyword evidence="4" id="KW-0964">Secreted</keyword>
<dbReference type="InterPro" id="IPR055088">
    <property type="entry name" value="Fibulin_C"/>
</dbReference>